<dbReference type="RefSeq" id="WP_216549328.1">
    <property type="nucleotide sequence ID" value="NZ_JAHLQO010000004.1"/>
</dbReference>
<evidence type="ECO:0000313" key="1">
    <source>
        <dbReference type="EMBL" id="MBU5669496.1"/>
    </source>
</evidence>
<organism evidence="1 2">
    <name type="scientific">Peptoniphilus ovalis</name>
    <dbReference type="NCBI Taxonomy" id="2841503"/>
    <lineage>
        <taxon>Bacteria</taxon>
        <taxon>Bacillati</taxon>
        <taxon>Bacillota</taxon>
        <taxon>Tissierellia</taxon>
        <taxon>Tissierellales</taxon>
        <taxon>Peptoniphilaceae</taxon>
        <taxon>Peptoniphilus</taxon>
    </lineage>
</organism>
<comment type="caution">
    <text evidence="1">The sequence shown here is derived from an EMBL/GenBank/DDBJ whole genome shotgun (WGS) entry which is preliminary data.</text>
</comment>
<proteinExistence type="predicted"/>
<evidence type="ECO:0000313" key="2">
    <source>
        <dbReference type="Proteomes" id="UP000783742"/>
    </source>
</evidence>
<accession>A0ABS6FJR5</accession>
<protein>
    <submittedName>
        <fullName evidence="1">Uncharacterized protein</fullName>
    </submittedName>
</protein>
<reference evidence="1 2" key="1">
    <citation type="submission" date="2021-06" db="EMBL/GenBank/DDBJ databases">
        <authorList>
            <person name="Sun Q."/>
            <person name="Li D."/>
        </authorList>
    </citation>
    <scope>NUCLEOTIDE SEQUENCE [LARGE SCALE GENOMIC DNA]</scope>
    <source>
        <strain evidence="1 2">MSJ-1</strain>
    </source>
</reference>
<name>A0ABS6FJR5_9FIRM</name>
<sequence length="189" mass="21615">MEKLKGHSYLVEIISRINEIVEEINNNKEVYETLKPNIKEKINYSIKNTDIPKEIPILVMGMYKIEMLADIGTVNIDLFSNGKTTNISLNPQRKTLDDVFLLKGDKIIIRQSNINSESSIKINLEKNIVESFMDQYKLSKSNIATMQGISDESKEILETIKKQIEEFNYKLNIESASSEDLKSLLNILG</sequence>
<dbReference type="Proteomes" id="UP000783742">
    <property type="component" value="Unassembled WGS sequence"/>
</dbReference>
<dbReference type="EMBL" id="JAHLQO010000004">
    <property type="protein sequence ID" value="MBU5669496.1"/>
    <property type="molecule type" value="Genomic_DNA"/>
</dbReference>
<keyword evidence="2" id="KW-1185">Reference proteome</keyword>
<gene>
    <name evidence="1" type="ORF">KQI68_06545</name>
</gene>